<sequence>MMAFAVLEGSSCERSIWAMERQHGNLFWIHTLQRLSDNEWKKHFWMGKSTFEYLAEQLRASLTKQTINWSTPICHQRRLAVVLWWLATPCEYRTVANIFGIGISTLCGLVREKSQVINGTEVPVVIIGDPAYPLRRWPMKGFPRNTESNDETIFNHRLSSAHMVVENAFGRLNGRWRRLSKWCNIDISLVSDVVIACCVLHNENFTFLFGTNNARRKSNNKGYNSRQETKLT</sequence>
<evidence type="ECO:0000256" key="3">
    <source>
        <dbReference type="ARBA" id="ARBA00006958"/>
    </source>
</evidence>
<dbReference type="AlphaFoldDB" id="A0A444TXU6"/>
<dbReference type="GO" id="GO:0016787">
    <property type="term" value="F:hydrolase activity"/>
    <property type="evidence" value="ECO:0007669"/>
    <property type="project" value="UniProtKB-KW"/>
</dbReference>
<accession>A0A444TXU6</accession>
<proteinExistence type="inferred from homology"/>
<evidence type="ECO:0000256" key="6">
    <source>
        <dbReference type="ARBA" id="ARBA00022801"/>
    </source>
</evidence>
<evidence type="ECO:0000256" key="5">
    <source>
        <dbReference type="ARBA" id="ARBA00022723"/>
    </source>
</evidence>
<keyword evidence="5" id="KW-0479">Metal-binding</keyword>
<dbReference type="InterPro" id="IPR045249">
    <property type="entry name" value="HARBI1-like"/>
</dbReference>
<keyword evidence="10" id="KW-1185">Reference proteome</keyword>
<keyword evidence="4" id="KW-0540">Nuclease</keyword>
<evidence type="ECO:0000259" key="8">
    <source>
        <dbReference type="Pfam" id="PF13359"/>
    </source>
</evidence>
<name>A0A444TXU6_ACIRT</name>
<comment type="subcellular location">
    <subcellularLocation>
        <location evidence="2">Nucleus</location>
    </subcellularLocation>
</comment>
<gene>
    <name evidence="9" type="ORF">EOD39_10413</name>
</gene>
<comment type="caution">
    <text evidence="9">The sequence shown here is derived from an EMBL/GenBank/DDBJ whole genome shotgun (WGS) entry which is preliminary data.</text>
</comment>
<comment type="similarity">
    <text evidence="3">Belongs to the HARBI1 family.</text>
</comment>
<protein>
    <recommendedName>
        <fullName evidence="8">DDE Tnp4 domain-containing protein</fullName>
    </recommendedName>
</protein>
<keyword evidence="7" id="KW-0539">Nucleus</keyword>
<comment type="cofactor">
    <cofactor evidence="1">
        <name>a divalent metal cation</name>
        <dbReference type="ChEBI" id="CHEBI:60240"/>
    </cofactor>
</comment>
<evidence type="ECO:0000313" key="10">
    <source>
        <dbReference type="Proteomes" id="UP000289886"/>
    </source>
</evidence>
<evidence type="ECO:0000256" key="1">
    <source>
        <dbReference type="ARBA" id="ARBA00001968"/>
    </source>
</evidence>
<dbReference type="PANTHER" id="PTHR22930:SF206">
    <property type="entry name" value="NUCLEASE HARBI1"/>
    <property type="match status" value="1"/>
</dbReference>
<keyword evidence="6" id="KW-0378">Hydrolase</keyword>
<dbReference type="GO" id="GO:0005634">
    <property type="term" value="C:nucleus"/>
    <property type="evidence" value="ECO:0007669"/>
    <property type="project" value="UniProtKB-SubCell"/>
</dbReference>
<evidence type="ECO:0000256" key="2">
    <source>
        <dbReference type="ARBA" id="ARBA00004123"/>
    </source>
</evidence>
<dbReference type="Proteomes" id="UP000289886">
    <property type="component" value="Unassembled WGS sequence"/>
</dbReference>
<evidence type="ECO:0000313" key="9">
    <source>
        <dbReference type="EMBL" id="RXM27741.1"/>
    </source>
</evidence>
<evidence type="ECO:0000256" key="7">
    <source>
        <dbReference type="ARBA" id="ARBA00023242"/>
    </source>
</evidence>
<dbReference type="InterPro" id="IPR027806">
    <property type="entry name" value="HARBI1_dom"/>
</dbReference>
<dbReference type="GO" id="GO:0046872">
    <property type="term" value="F:metal ion binding"/>
    <property type="evidence" value="ECO:0007669"/>
    <property type="project" value="UniProtKB-KW"/>
</dbReference>
<dbReference type="Pfam" id="PF13359">
    <property type="entry name" value="DDE_Tnp_4"/>
    <property type="match status" value="1"/>
</dbReference>
<evidence type="ECO:0000256" key="4">
    <source>
        <dbReference type="ARBA" id="ARBA00022722"/>
    </source>
</evidence>
<dbReference type="PANTHER" id="PTHR22930">
    <property type="match status" value="1"/>
</dbReference>
<organism evidence="9 10">
    <name type="scientific">Acipenser ruthenus</name>
    <name type="common">Sterlet sturgeon</name>
    <dbReference type="NCBI Taxonomy" id="7906"/>
    <lineage>
        <taxon>Eukaryota</taxon>
        <taxon>Metazoa</taxon>
        <taxon>Chordata</taxon>
        <taxon>Craniata</taxon>
        <taxon>Vertebrata</taxon>
        <taxon>Euteleostomi</taxon>
        <taxon>Actinopterygii</taxon>
        <taxon>Chondrostei</taxon>
        <taxon>Acipenseriformes</taxon>
        <taxon>Acipenseridae</taxon>
        <taxon>Acipenser</taxon>
    </lineage>
</organism>
<dbReference type="GO" id="GO:0004518">
    <property type="term" value="F:nuclease activity"/>
    <property type="evidence" value="ECO:0007669"/>
    <property type="project" value="UniProtKB-KW"/>
</dbReference>
<reference evidence="9 10" key="1">
    <citation type="submission" date="2019-01" db="EMBL/GenBank/DDBJ databases">
        <title>Draft Genome and Complete Hox-Cluster Characterization of the Sterlet Sturgeon (Acipenser ruthenus).</title>
        <authorList>
            <person name="Wei Q."/>
        </authorList>
    </citation>
    <scope>NUCLEOTIDE SEQUENCE [LARGE SCALE GENOMIC DNA]</scope>
    <source>
        <strain evidence="9">WHYD16114868_AA</strain>
        <tissue evidence="9">Blood</tissue>
    </source>
</reference>
<dbReference type="EMBL" id="SCEB01215778">
    <property type="protein sequence ID" value="RXM27741.1"/>
    <property type="molecule type" value="Genomic_DNA"/>
</dbReference>
<feature type="domain" description="DDE Tnp4" evidence="8">
    <location>
        <begin position="114"/>
        <end position="202"/>
    </location>
</feature>